<dbReference type="SUPFAM" id="SSF103473">
    <property type="entry name" value="MFS general substrate transporter"/>
    <property type="match status" value="1"/>
</dbReference>
<feature type="transmembrane region" description="Helical" evidence="6">
    <location>
        <begin position="12"/>
        <end position="35"/>
    </location>
</feature>
<dbReference type="Proteomes" id="UP001431131">
    <property type="component" value="Unassembled WGS sequence"/>
</dbReference>
<feature type="transmembrane region" description="Helical" evidence="6">
    <location>
        <begin position="227"/>
        <end position="245"/>
    </location>
</feature>
<sequence>MDIFKNRNFMAMFLGRIITNIGDSLYMVAAVWLVYDLSGSTFYTGLAGFLSIIPRVIQFLSGPLIDKLPIKSILVYTQLIQALLLLIIPTAAYFNVLNVTLVLIITPILSTLNMFVYPAQIAALPKIVNEDQLTKGNSLFSIAYQGIDIVCNSVAGTLIVLIGATSLYTLDSMTFLIGAIIFSFIKLPKAKKEVQQTKKSISVSIKNYGADLREGVKIIGHSALSRLLFGIIVVNLVIGAIFAVLPAFSDRNGGPEMYGLLLMAGAIGGLIGAFSVTPLKLEKIPLGKLYAGAFLLAGLAWALSIFTPWLWLTIAVYGFAWIPGGATNVIIFTVIQKGVPKQLIGRVTSISIALSGIAAPLGGLLGGSLGVFTSSSVIIFFAGLAVVIVGVYWILDSTTRNLPSTEVIDESLFGFDEDKRIPQSPSITL</sequence>
<dbReference type="AlphaFoldDB" id="A0AAW5E486"/>
<dbReference type="PANTHER" id="PTHR23513:SF6">
    <property type="entry name" value="MAJOR FACILITATOR SUPERFAMILY ASSOCIATED DOMAIN-CONTAINING PROTEIN"/>
    <property type="match status" value="1"/>
</dbReference>
<evidence type="ECO:0000256" key="2">
    <source>
        <dbReference type="ARBA" id="ARBA00022475"/>
    </source>
</evidence>
<keyword evidence="8" id="KW-1185">Reference proteome</keyword>
<evidence type="ECO:0000256" key="5">
    <source>
        <dbReference type="ARBA" id="ARBA00023136"/>
    </source>
</evidence>
<feature type="transmembrane region" description="Helical" evidence="6">
    <location>
        <begin position="41"/>
        <end position="61"/>
    </location>
</feature>
<feature type="transmembrane region" description="Helical" evidence="6">
    <location>
        <begin position="257"/>
        <end position="277"/>
    </location>
</feature>
<evidence type="ECO:0000313" key="8">
    <source>
        <dbReference type="Proteomes" id="UP001431131"/>
    </source>
</evidence>
<reference evidence="7" key="1">
    <citation type="submission" date="2022-02" db="EMBL/GenBank/DDBJ databases">
        <title>Fredinandcohnia quinoae sp. nov. isolated from Chenopodium quinoa seeds.</title>
        <authorList>
            <person name="Saati-Santamaria Z."/>
            <person name="Flores-Felix J.D."/>
            <person name="Igual J.M."/>
            <person name="Velazquez E."/>
            <person name="Garcia-Fraile P."/>
            <person name="Martinez-Molina E."/>
        </authorList>
    </citation>
    <scope>NUCLEOTIDE SEQUENCE</scope>
    <source>
        <strain evidence="7">SECRCQ15</strain>
    </source>
</reference>
<evidence type="ECO:0000313" key="7">
    <source>
        <dbReference type="EMBL" id="MCH1625609.1"/>
    </source>
</evidence>
<keyword evidence="2" id="KW-1003">Cell membrane</keyword>
<dbReference type="PANTHER" id="PTHR23513">
    <property type="entry name" value="INTEGRAL MEMBRANE EFFLUX PROTEIN-RELATED"/>
    <property type="match status" value="1"/>
</dbReference>
<keyword evidence="3 6" id="KW-0812">Transmembrane</keyword>
<feature type="transmembrane region" description="Helical" evidence="6">
    <location>
        <begin position="377"/>
        <end position="395"/>
    </location>
</feature>
<dbReference type="RefSeq" id="WP_240255249.1">
    <property type="nucleotide sequence ID" value="NZ_JAKTTI010000012.1"/>
</dbReference>
<dbReference type="InterPro" id="IPR011701">
    <property type="entry name" value="MFS"/>
</dbReference>
<comment type="subcellular location">
    <subcellularLocation>
        <location evidence="1">Cell membrane</location>
        <topology evidence="1">Multi-pass membrane protein</topology>
    </subcellularLocation>
</comment>
<feature type="transmembrane region" description="Helical" evidence="6">
    <location>
        <begin position="289"/>
        <end position="311"/>
    </location>
</feature>
<evidence type="ECO:0000256" key="3">
    <source>
        <dbReference type="ARBA" id="ARBA00022692"/>
    </source>
</evidence>
<feature type="transmembrane region" description="Helical" evidence="6">
    <location>
        <begin position="167"/>
        <end position="185"/>
    </location>
</feature>
<dbReference type="Pfam" id="PF07690">
    <property type="entry name" value="MFS_1"/>
    <property type="match status" value="1"/>
</dbReference>
<feature type="transmembrane region" description="Helical" evidence="6">
    <location>
        <begin position="347"/>
        <end position="371"/>
    </location>
</feature>
<dbReference type="CDD" id="cd06173">
    <property type="entry name" value="MFS_MefA_like"/>
    <property type="match status" value="1"/>
</dbReference>
<dbReference type="GO" id="GO:0005886">
    <property type="term" value="C:plasma membrane"/>
    <property type="evidence" value="ECO:0007669"/>
    <property type="project" value="UniProtKB-SubCell"/>
</dbReference>
<proteinExistence type="predicted"/>
<evidence type="ECO:0000256" key="4">
    <source>
        <dbReference type="ARBA" id="ARBA00022989"/>
    </source>
</evidence>
<keyword evidence="4 6" id="KW-1133">Transmembrane helix</keyword>
<dbReference type="Gene3D" id="1.20.1250.20">
    <property type="entry name" value="MFS general substrate transporter like domains"/>
    <property type="match status" value="1"/>
</dbReference>
<dbReference type="EMBL" id="JAKTTI010000012">
    <property type="protein sequence ID" value="MCH1625609.1"/>
    <property type="molecule type" value="Genomic_DNA"/>
</dbReference>
<evidence type="ECO:0000256" key="1">
    <source>
        <dbReference type="ARBA" id="ARBA00004651"/>
    </source>
</evidence>
<organism evidence="7 8">
    <name type="scientific">Fredinandcohnia quinoae</name>
    <dbReference type="NCBI Taxonomy" id="2918902"/>
    <lineage>
        <taxon>Bacteria</taxon>
        <taxon>Bacillati</taxon>
        <taxon>Bacillota</taxon>
        <taxon>Bacilli</taxon>
        <taxon>Bacillales</taxon>
        <taxon>Bacillaceae</taxon>
        <taxon>Fredinandcohnia</taxon>
    </lineage>
</organism>
<dbReference type="GO" id="GO:0022857">
    <property type="term" value="F:transmembrane transporter activity"/>
    <property type="evidence" value="ECO:0007669"/>
    <property type="project" value="InterPro"/>
</dbReference>
<evidence type="ECO:0000256" key="6">
    <source>
        <dbReference type="SAM" id="Phobius"/>
    </source>
</evidence>
<keyword evidence="5 6" id="KW-0472">Membrane</keyword>
<feature type="transmembrane region" description="Helical" evidence="6">
    <location>
        <begin position="73"/>
        <end position="94"/>
    </location>
</feature>
<comment type="caution">
    <text evidence="7">The sequence shown here is derived from an EMBL/GenBank/DDBJ whole genome shotgun (WGS) entry which is preliminary data.</text>
</comment>
<feature type="transmembrane region" description="Helical" evidence="6">
    <location>
        <begin position="317"/>
        <end position="335"/>
    </location>
</feature>
<name>A0AAW5E486_9BACI</name>
<gene>
    <name evidence="7" type="ORF">MJG50_09730</name>
</gene>
<accession>A0AAW5E486</accession>
<protein>
    <submittedName>
        <fullName evidence="7">MFS transporter</fullName>
    </submittedName>
</protein>
<dbReference type="InterPro" id="IPR036259">
    <property type="entry name" value="MFS_trans_sf"/>
</dbReference>